<dbReference type="PANTHER" id="PTHR31751">
    <property type="entry name" value="SI:CH211-108C17.2-RELATED-RELATED"/>
    <property type="match status" value="1"/>
</dbReference>
<accession>A0AAN8JSH2</accession>
<sequence>MIVIFIFPALQNGHDNHWVSTEFYASKSVAAILVQLMILLSGLTWEPIHTSCSFIRLAIGSKSQFYNNQMVFKQAIQTFFNRHMECIAESFRGKDVVVAVDVRYDSPGYCANKATAVFMEIESRKIIHMEIGDSRDVERRKSPRMGRYLVTKGLRYITSDRFNLVELVSDASSTIINILGTIEFKHIHHNLDIWHKAKSLAKRLAEIAKKASNRDIIPWIRPIINHLWYCCSKAQGDANRLVRKWFGLLHHIANRHDWLIGRCRHGTVTQASEGKKWLDVSSPAYKNLR</sequence>
<protein>
    <submittedName>
        <fullName evidence="1">Uncharacterized protein</fullName>
    </submittedName>
</protein>
<reference evidence="1 2" key="1">
    <citation type="submission" date="2024-01" db="EMBL/GenBank/DDBJ databases">
        <title>The genome of the rayed Mediterranean limpet Patella caerulea (Linnaeus, 1758).</title>
        <authorList>
            <person name="Anh-Thu Weber A."/>
            <person name="Halstead-Nussloch G."/>
        </authorList>
    </citation>
    <scope>NUCLEOTIDE SEQUENCE [LARGE SCALE GENOMIC DNA]</scope>
    <source>
        <strain evidence="1">AATW-2023a</strain>
        <tissue evidence="1">Whole specimen</tissue>
    </source>
</reference>
<gene>
    <name evidence="1" type="ORF">SNE40_008736</name>
</gene>
<comment type="caution">
    <text evidence="1">The sequence shown here is derived from an EMBL/GenBank/DDBJ whole genome shotgun (WGS) entry which is preliminary data.</text>
</comment>
<keyword evidence="2" id="KW-1185">Reference proteome</keyword>
<proteinExistence type="predicted"/>
<evidence type="ECO:0000313" key="2">
    <source>
        <dbReference type="Proteomes" id="UP001347796"/>
    </source>
</evidence>
<dbReference type="EMBL" id="JAZGQO010000007">
    <property type="protein sequence ID" value="KAK6180740.1"/>
    <property type="molecule type" value="Genomic_DNA"/>
</dbReference>
<dbReference type="PANTHER" id="PTHR31751:SF7">
    <property type="entry name" value="THAP-TYPE DOMAIN-CONTAINING PROTEIN"/>
    <property type="match status" value="1"/>
</dbReference>
<dbReference type="AlphaFoldDB" id="A0AAN8JSH2"/>
<dbReference type="Proteomes" id="UP001347796">
    <property type="component" value="Unassembled WGS sequence"/>
</dbReference>
<organism evidence="1 2">
    <name type="scientific">Patella caerulea</name>
    <name type="common">Rayed Mediterranean limpet</name>
    <dbReference type="NCBI Taxonomy" id="87958"/>
    <lineage>
        <taxon>Eukaryota</taxon>
        <taxon>Metazoa</taxon>
        <taxon>Spiralia</taxon>
        <taxon>Lophotrochozoa</taxon>
        <taxon>Mollusca</taxon>
        <taxon>Gastropoda</taxon>
        <taxon>Patellogastropoda</taxon>
        <taxon>Patelloidea</taxon>
        <taxon>Patellidae</taxon>
        <taxon>Patella</taxon>
    </lineage>
</organism>
<name>A0AAN8JSH2_PATCE</name>
<evidence type="ECO:0000313" key="1">
    <source>
        <dbReference type="EMBL" id="KAK6180740.1"/>
    </source>
</evidence>